<keyword evidence="2" id="KW-1185">Reference proteome</keyword>
<evidence type="ECO:0000313" key="1">
    <source>
        <dbReference type="EMBL" id="KAF2465209.1"/>
    </source>
</evidence>
<sequence length="253" mass="27128">MALRHVSHAPAPDEFTPLEEHQTKTPSTFFGGKPVLYAHYAGLTLAMPSSKLEANAAVARFSTDSDGESVLAKGIEVWVNSRDLILFQHQPTPTGVTVPYPSIALHATMKRNGVEALYMNLSLNDAEQVNDDDDIEILELTVLPPNNNSTPGTGCINEIYSALNACADLHPDPDASDDGDEEEEEEEDTAPGTGGWITAENMEEYLDADGNFIGLGGSLGAGAGSVRPREEHGQNSLNGVHGTEDEAKWRRTG</sequence>
<proteinExistence type="predicted"/>
<dbReference type="Proteomes" id="UP000799755">
    <property type="component" value="Unassembled WGS sequence"/>
</dbReference>
<name>A0ACB6QDV3_9PLEO</name>
<comment type="caution">
    <text evidence="1">The sequence shown here is derived from an EMBL/GenBank/DDBJ whole genome shotgun (WGS) entry which is preliminary data.</text>
</comment>
<organism evidence="1 2">
    <name type="scientific">Lindgomyces ingoldianus</name>
    <dbReference type="NCBI Taxonomy" id="673940"/>
    <lineage>
        <taxon>Eukaryota</taxon>
        <taxon>Fungi</taxon>
        <taxon>Dikarya</taxon>
        <taxon>Ascomycota</taxon>
        <taxon>Pezizomycotina</taxon>
        <taxon>Dothideomycetes</taxon>
        <taxon>Pleosporomycetidae</taxon>
        <taxon>Pleosporales</taxon>
        <taxon>Lindgomycetaceae</taxon>
        <taxon>Lindgomyces</taxon>
    </lineage>
</organism>
<evidence type="ECO:0000313" key="2">
    <source>
        <dbReference type="Proteomes" id="UP000799755"/>
    </source>
</evidence>
<dbReference type="EMBL" id="MU003531">
    <property type="protein sequence ID" value="KAF2465209.1"/>
    <property type="molecule type" value="Genomic_DNA"/>
</dbReference>
<reference evidence="1" key="1">
    <citation type="journal article" date="2020" name="Stud. Mycol.">
        <title>101 Dothideomycetes genomes: a test case for predicting lifestyles and emergence of pathogens.</title>
        <authorList>
            <person name="Haridas S."/>
            <person name="Albert R."/>
            <person name="Binder M."/>
            <person name="Bloem J."/>
            <person name="Labutti K."/>
            <person name="Salamov A."/>
            <person name="Andreopoulos B."/>
            <person name="Baker S."/>
            <person name="Barry K."/>
            <person name="Bills G."/>
            <person name="Bluhm B."/>
            <person name="Cannon C."/>
            <person name="Castanera R."/>
            <person name="Culley D."/>
            <person name="Daum C."/>
            <person name="Ezra D."/>
            <person name="Gonzalez J."/>
            <person name="Henrissat B."/>
            <person name="Kuo A."/>
            <person name="Liang C."/>
            <person name="Lipzen A."/>
            <person name="Lutzoni F."/>
            <person name="Magnuson J."/>
            <person name="Mondo S."/>
            <person name="Nolan M."/>
            <person name="Ohm R."/>
            <person name="Pangilinan J."/>
            <person name="Park H.-J."/>
            <person name="Ramirez L."/>
            <person name="Alfaro M."/>
            <person name="Sun H."/>
            <person name="Tritt A."/>
            <person name="Yoshinaga Y."/>
            <person name="Zwiers L.-H."/>
            <person name="Turgeon B."/>
            <person name="Goodwin S."/>
            <person name="Spatafora J."/>
            <person name="Crous P."/>
            <person name="Grigoriev I."/>
        </authorList>
    </citation>
    <scope>NUCLEOTIDE SEQUENCE</scope>
    <source>
        <strain evidence="1">ATCC 200398</strain>
    </source>
</reference>
<accession>A0ACB6QDV3</accession>
<protein>
    <submittedName>
        <fullName evidence="1">Uncharacterized protein</fullName>
    </submittedName>
</protein>
<gene>
    <name evidence="1" type="ORF">BDR25DRAFT_240456</name>
</gene>